<dbReference type="Proteomes" id="UP000039865">
    <property type="component" value="Unassembled WGS sequence"/>
</dbReference>
<evidence type="ECO:0000313" key="4">
    <source>
        <dbReference type="Proteomes" id="UP000039865"/>
    </source>
</evidence>
<dbReference type="InParanoid" id="A0A078AYD6"/>
<keyword evidence="4" id="KW-1185">Reference proteome</keyword>
<evidence type="ECO:0000256" key="2">
    <source>
        <dbReference type="SAM" id="MobiDB-lite"/>
    </source>
</evidence>
<proteinExistence type="predicted"/>
<feature type="compositionally biased region" description="Polar residues" evidence="2">
    <location>
        <begin position="171"/>
        <end position="188"/>
    </location>
</feature>
<reference evidence="3 4" key="1">
    <citation type="submission" date="2014-06" db="EMBL/GenBank/DDBJ databases">
        <authorList>
            <person name="Swart Estienne"/>
        </authorList>
    </citation>
    <scope>NUCLEOTIDE SEQUENCE [LARGE SCALE GENOMIC DNA]</scope>
    <source>
        <strain evidence="3 4">130c</strain>
    </source>
</reference>
<feature type="region of interest" description="Disordered" evidence="2">
    <location>
        <begin position="542"/>
        <end position="561"/>
    </location>
</feature>
<dbReference type="AlphaFoldDB" id="A0A078AYD6"/>
<accession>A0A078AYD6</accession>
<evidence type="ECO:0000313" key="3">
    <source>
        <dbReference type="EMBL" id="CDW86232.1"/>
    </source>
</evidence>
<gene>
    <name evidence="3" type="primary">Contig726.g801</name>
    <name evidence="3" type="ORF">STYLEM_15324</name>
</gene>
<evidence type="ECO:0000256" key="1">
    <source>
        <dbReference type="SAM" id="Coils"/>
    </source>
</evidence>
<protein>
    <submittedName>
        <fullName evidence="3">Uncharacterized protein</fullName>
    </submittedName>
</protein>
<feature type="compositionally biased region" description="Low complexity" evidence="2">
    <location>
        <begin position="158"/>
        <end position="170"/>
    </location>
</feature>
<feature type="coiled-coil region" evidence="1">
    <location>
        <begin position="281"/>
        <end position="330"/>
    </location>
</feature>
<name>A0A078AYD6_STYLE</name>
<dbReference type="EMBL" id="CCKQ01014469">
    <property type="protein sequence ID" value="CDW86232.1"/>
    <property type="molecule type" value="Genomic_DNA"/>
</dbReference>
<keyword evidence="1" id="KW-0175">Coiled coil</keyword>
<organism evidence="3 4">
    <name type="scientific">Stylonychia lemnae</name>
    <name type="common">Ciliate</name>
    <dbReference type="NCBI Taxonomy" id="5949"/>
    <lineage>
        <taxon>Eukaryota</taxon>
        <taxon>Sar</taxon>
        <taxon>Alveolata</taxon>
        <taxon>Ciliophora</taxon>
        <taxon>Intramacronucleata</taxon>
        <taxon>Spirotrichea</taxon>
        <taxon>Stichotrichia</taxon>
        <taxon>Sporadotrichida</taxon>
        <taxon>Oxytrichidae</taxon>
        <taxon>Stylonychinae</taxon>
        <taxon>Stylonychia</taxon>
    </lineage>
</organism>
<sequence length="584" mass="69484">MANNIYTHSDIVRFVARKITENIESKDLLKSNQQLCAKIYTAFSKYISHIFKRAQKENASYCEVDIPSIGIFTRESDRELKAFIVQYYPSQQICDEARIIKKGQYVKQGCQVLLDLRLDEFPSKILVINNSQQDFVDRSSVHNLIESKRQNHYESSSKRSASPALSSRSSIWQSKLDTPKTMSSQTRKAASRGAGGLSQFESDPYFIINLAMTKQAQQNLNNSVALPNITINLGNFVSDHKINTFKKLEMDSRIDQVNQAQQQKERKVFDKTNEQVVDFQRNQEQIKLQELIELEEKQRQNEQKNTLRQQLIEQRERKKLEQQLEKQLNKQFDYQFPFHDKPNHGRAKTLQENLKVNQDDFIKKLPLQHDIQETQHAYRLLKDQHREETDKLATDRVQINLEQLKQQKLREKDVFHRQIYDYHQQEQFVQQARKQNLIETKDTLKEQIKATKTMRENQKLFENSFTSGVQWMDSQDMSKTFNNFGPDEKPERVQYYNIKAQFDKELIREHLKKQMKDKELAKKSQDQDYLDYGRTLNELANQMNRQEQERQKNKQQTQFQQLRQAWDEQKKQKEDLKIVEKIFR</sequence>
<feature type="compositionally biased region" description="Basic and acidic residues" evidence="2">
    <location>
        <begin position="147"/>
        <end position="157"/>
    </location>
</feature>
<feature type="region of interest" description="Disordered" evidence="2">
    <location>
        <begin position="147"/>
        <end position="196"/>
    </location>
</feature>